<organism evidence="1 2">
    <name type="scientific">Brotocaccenecus cirricatena</name>
    <dbReference type="NCBI Taxonomy" id="3064195"/>
    <lineage>
        <taxon>Bacteria</taxon>
        <taxon>Bacillati</taxon>
        <taxon>Bacillota</taxon>
        <taxon>Clostridia</taxon>
        <taxon>Eubacteriales</taxon>
        <taxon>Oscillospiraceae</taxon>
        <taxon>Brotocaccenecus</taxon>
    </lineage>
</organism>
<protein>
    <submittedName>
        <fullName evidence="1">Uncharacterized protein</fullName>
    </submittedName>
</protein>
<accession>A0AAE3AE33</accession>
<reference evidence="1" key="1">
    <citation type="submission" date="2021-10" db="EMBL/GenBank/DDBJ databases">
        <title>Anaerobic single-cell dispensing facilitates the cultivation of human gut bacteria.</title>
        <authorList>
            <person name="Afrizal A."/>
        </authorList>
    </citation>
    <scope>NUCLEOTIDE SEQUENCE</scope>
    <source>
        <strain evidence="1">CLA-AA-H272</strain>
    </source>
</reference>
<keyword evidence="2" id="KW-1185">Reference proteome</keyword>
<gene>
    <name evidence="1" type="ORF">LKD37_01845</name>
</gene>
<proteinExistence type="predicted"/>
<dbReference type="AlphaFoldDB" id="A0AAE3AE33"/>
<dbReference type="Proteomes" id="UP001199319">
    <property type="component" value="Unassembled WGS sequence"/>
</dbReference>
<evidence type="ECO:0000313" key="1">
    <source>
        <dbReference type="EMBL" id="MCC2128273.1"/>
    </source>
</evidence>
<dbReference type="RefSeq" id="WP_302927679.1">
    <property type="nucleotide sequence ID" value="NZ_JAJEPW010000003.1"/>
</dbReference>
<sequence length="105" mass="12138">MSAREQPQAIRCDSLRLSVIFDYGIPRRGDPSMWKGTLICINSKNVSCLDCLWVGTLRQHQQLIFADIRQIALSRCVFAKQCAIRIDKKQKERYNNVIIDNDIII</sequence>
<evidence type="ECO:0000313" key="2">
    <source>
        <dbReference type="Proteomes" id="UP001199319"/>
    </source>
</evidence>
<name>A0AAE3AE33_9FIRM</name>
<comment type="caution">
    <text evidence="1">The sequence shown here is derived from an EMBL/GenBank/DDBJ whole genome shotgun (WGS) entry which is preliminary data.</text>
</comment>
<dbReference type="EMBL" id="JAJEPW010000003">
    <property type="protein sequence ID" value="MCC2128273.1"/>
    <property type="molecule type" value="Genomic_DNA"/>
</dbReference>